<evidence type="ECO:0000313" key="1">
    <source>
        <dbReference type="EMBL" id="KAL1866460.1"/>
    </source>
</evidence>
<dbReference type="InterPro" id="IPR005301">
    <property type="entry name" value="MOB_kinase_act_fam"/>
</dbReference>
<dbReference type="InterPro" id="IPR036703">
    <property type="entry name" value="MOB_kinase_act_sf"/>
</dbReference>
<dbReference type="EMBL" id="JAWRVE010000055">
    <property type="protein sequence ID" value="KAL1866460.1"/>
    <property type="molecule type" value="Genomic_DNA"/>
</dbReference>
<proteinExistence type="predicted"/>
<accession>A0ABR3WSP9</accession>
<dbReference type="PANTHER" id="PTHR22599">
    <property type="entry name" value="MPS ONE BINDER KINASE ACTIVATOR-LIKE MOB"/>
    <property type="match status" value="1"/>
</dbReference>
<comment type="caution">
    <text evidence="1">The sequence shown here is derived from an EMBL/GenBank/DDBJ whole genome shotgun (WGS) entry which is preliminary data.</text>
</comment>
<keyword evidence="2" id="KW-1185">Reference proteome</keyword>
<sequence length="269" mass="29966">MASSASGDDALKSYHLPSPLPAWVNPAYAKHIVKGNFMTLSARPKTVEPGEWIAHQCVEHYRNLWHFVRVIYEKEENGSNICNANSCPKMAAGPRYEPIELPAFEYMTLMQRWISGKIDNTQVFPTDPAGVSYALNPALGGAAQPLSSITANPADSDWVGSRSGFPKDFLSICQTIFLQMFRVYAHLYHAHFVEPFYHLNLEKQLNSCFSHFLLTATNLDLLRPHELEPMQPLIDLWAANGTFPTESKAYQMANLAAGQTLLAKAGVQP</sequence>
<organism evidence="1 2">
    <name type="scientific">Diaporthe australafricana</name>
    <dbReference type="NCBI Taxonomy" id="127596"/>
    <lineage>
        <taxon>Eukaryota</taxon>
        <taxon>Fungi</taxon>
        <taxon>Dikarya</taxon>
        <taxon>Ascomycota</taxon>
        <taxon>Pezizomycotina</taxon>
        <taxon>Sordariomycetes</taxon>
        <taxon>Sordariomycetidae</taxon>
        <taxon>Diaporthales</taxon>
        <taxon>Diaporthaceae</taxon>
        <taxon>Diaporthe</taxon>
    </lineage>
</organism>
<reference evidence="1 2" key="1">
    <citation type="journal article" date="2024" name="IMA Fungus">
        <title>IMA Genome - F19 : A genome assembly and annotation guide to empower mycologists, including annotated draft genome sequences of Ceratocystis pirilliformis, Diaporthe australafricana, Fusarium ophioides, Paecilomyces lecythidis, and Sporothrix stenoceras.</title>
        <authorList>
            <person name="Aylward J."/>
            <person name="Wilson A.M."/>
            <person name="Visagie C.M."/>
            <person name="Spraker J."/>
            <person name="Barnes I."/>
            <person name="Buitendag C."/>
            <person name="Ceriani C."/>
            <person name="Del Mar Angel L."/>
            <person name="du Plessis D."/>
            <person name="Fuchs T."/>
            <person name="Gasser K."/>
            <person name="Kramer D."/>
            <person name="Li W."/>
            <person name="Munsamy K."/>
            <person name="Piso A."/>
            <person name="Price J.L."/>
            <person name="Sonnekus B."/>
            <person name="Thomas C."/>
            <person name="van der Nest A."/>
            <person name="van Dijk A."/>
            <person name="van Heerden A."/>
            <person name="van Vuuren N."/>
            <person name="Yilmaz N."/>
            <person name="Duong T.A."/>
            <person name="van der Merwe N.A."/>
            <person name="Wingfield M.J."/>
            <person name="Wingfield B.D."/>
        </authorList>
    </citation>
    <scope>NUCLEOTIDE SEQUENCE [LARGE SCALE GENOMIC DNA]</scope>
    <source>
        <strain evidence="1 2">CMW 18300</strain>
    </source>
</reference>
<evidence type="ECO:0000313" key="2">
    <source>
        <dbReference type="Proteomes" id="UP001583177"/>
    </source>
</evidence>
<name>A0ABR3WSP9_9PEZI</name>
<dbReference type="Proteomes" id="UP001583177">
    <property type="component" value="Unassembled WGS sequence"/>
</dbReference>
<dbReference type="Pfam" id="PF03637">
    <property type="entry name" value="Mob1_phocein"/>
    <property type="match status" value="2"/>
</dbReference>
<dbReference type="SMART" id="SM01388">
    <property type="entry name" value="Mob1_phocein"/>
    <property type="match status" value="1"/>
</dbReference>
<gene>
    <name evidence="1" type="ORF">Daus18300_006695</name>
</gene>
<dbReference type="SUPFAM" id="SSF101152">
    <property type="entry name" value="Mob1/phocein"/>
    <property type="match status" value="1"/>
</dbReference>
<protein>
    <recommendedName>
        <fullName evidence="3">Maintenance of ploidy protein mob2</fullName>
    </recommendedName>
</protein>
<dbReference type="Gene3D" id="1.20.140.30">
    <property type="entry name" value="MOB kinase activator"/>
    <property type="match status" value="1"/>
</dbReference>
<evidence type="ECO:0008006" key="3">
    <source>
        <dbReference type="Google" id="ProtNLM"/>
    </source>
</evidence>